<reference evidence="3" key="1">
    <citation type="submission" date="2013-09" db="EMBL/GenBank/DDBJ databases">
        <title>The Genome Sequence of Anopheles maculatus species B.</title>
        <authorList>
            <consortium name="The Broad Institute Genomics Platform"/>
            <person name="Neafsey D.E."/>
            <person name="Besansky N."/>
            <person name="Howell P."/>
            <person name="Walton C."/>
            <person name="Young S.K."/>
            <person name="Zeng Q."/>
            <person name="Gargeya S."/>
            <person name="Fitzgerald M."/>
            <person name="Haas B."/>
            <person name="Abouelleil A."/>
            <person name="Allen A.W."/>
            <person name="Alvarado L."/>
            <person name="Arachchi H.M."/>
            <person name="Berlin A.M."/>
            <person name="Chapman S.B."/>
            <person name="Gainer-Dewar J."/>
            <person name="Goldberg J."/>
            <person name="Griggs A."/>
            <person name="Gujja S."/>
            <person name="Hansen M."/>
            <person name="Howarth C."/>
            <person name="Imamovic A."/>
            <person name="Ireland A."/>
            <person name="Larimer J."/>
            <person name="McCowan C."/>
            <person name="Murphy C."/>
            <person name="Pearson M."/>
            <person name="Poon T.W."/>
            <person name="Priest M."/>
            <person name="Roberts A."/>
            <person name="Saif S."/>
            <person name="Shea T."/>
            <person name="Sisk P."/>
            <person name="Sykes S."/>
            <person name="Wortman J."/>
            <person name="Nusbaum C."/>
            <person name="Birren B."/>
        </authorList>
    </citation>
    <scope>NUCLEOTIDE SEQUENCE [LARGE SCALE GENOMIC DNA]</scope>
    <source>
        <strain evidence="3">maculatus3</strain>
    </source>
</reference>
<keyword evidence="3" id="KW-1185">Reference proteome</keyword>
<feature type="region of interest" description="Disordered" evidence="1">
    <location>
        <begin position="319"/>
        <end position="339"/>
    </location>
</feature>
<reference evidence="2" key="2">
    <citation type="submission" date="2020-05" db="UniProtKB">
        <authorList>
            <consortium name="EnsemblMetazoa"/>
        </authorList>
    </citation>
    <scope>IDENTIFICATION</scope>
    <source>
        <strain evidence="2">maculatus3</strain>
    </source>
</reference>
<dbReference type="AlphaFoldDB" id="A0A182SLK8"/>
<evidence type="ECO:0000256" key="1">
    <source>
        <dbReference type="SAM" id="MobiDB-lite"/>
    </source>
</evidence>
<evidence type="ECO:0000313" key="3">
    <source>
        <dbReference type="Proteomes" id="UP000075901"/>
    </source>
</evidence>
<sequence>MEKQSGRAKNSSSSTTFRESTTKKPLTAAIAAVGAEGGVTGVDSTVPETNTHPDSTSGDGGVSPDQLLEPGDPSQLGTTKSEDSLSIKSSDSVTTSGEYEIVPEAPSLGEDLVDGAGDHTPPSKQTGSEPIRSTAANGNPGGDIGADLAECIADDGEPGQSKEDEQETVKKRPAEGKKLTAISPILNIEGNGNMMDLEKNMNEVIHELEEDRTLSGASEPSSSNKATPVRSPEKCNTVNQSSQKQHRAGDGPGVASKKPQVPTTLRLGLQSMRANFTIGGGEGSTDTTPNALLSPEGIGRGVGQSVFYDCLDSSPLTEKKDDMKPVGGGAAAGETDEELSDIDQDCTIFSGVTYLGASRINAPKSEREILQKVAEMNGGGGGVGVVG</sequence>
<organism evidence="2 3">
    <name type="scientific">Anopheles maculatus</name>
    <dbReference type="NCBI Taxonomy" id="74869"/>
    <lineage>
        <taxon>Eukaryota</taxon>
        <taxon>Metazoa</taxon>
        <taxon>Ecdysozoa</taxon>
        <taxon>Arthropoda</taxon>
        <taxon>Hexapoda</taxon>
        <taxon>Insecta</taxon>
        <taxon>Pterygota</taxon>
        <taxon>Neoptera</taxon>
        <taxon>Endopterygota</taxon>
        <taxon>Diptera</taxon>
        <taxon>Nematocera</taxon>
        <taxon>Culicoidea</taxon>
        <taxon>Culicidae</taxon>
        <taxon>Anophelinae</taxon>
        <taxon>Anopheles</taxon>
        <taxon>Anopheles maculatus group</taxon>
    </lineage>
</organism>
<feature type="compositionally biased region" description="Polar residues" evidence="1">
    <location>
        <begin position="234"/>
        <end position="243"/>
    </location>
</feature>
<feature type="compositionally biased region" description="Basic and acidic residues" evidence="1">
    <location>
        <begin position="160"/>
        <end position="178"/>
    </location>
</feature>
<feature type="compositionally biased region" description="Polar residues" evidence="1">
    <location>
        <begin position="46"/>
        <end position="57"/>
    </location>
</feature>
<accession>A0A182SLK8</accession>
<feature type="compositionally biased region" description="Basic and acidic residues" evidence="1">
    <location>
        <begin position="201"/>
        <end position="213"/>
    </location>
</feature>
<feature type="region of interest" description="Disordered" evidence="1">
    <location>
        <begin position="201"/>
        <end position="260"/>
    </location>
</feature>
<dbReference type="VEuPathDB" id="VectorBase:AMAM009192"/>
<feature type="compositionally biased region" description="Low complexity" evidence="1">
    <location>
        <begin position="86"/>
        <end position="96"/>
    </location>
</feature>
<dbReference type="EnsemblMetazoa" id="AMAM009192-RA">
    <property type="protein sequence ID" value="AMAM009192-PA"/>
    <property type="gene ID" value="AMAM009192"/>
</dbReference>
<feature type="region of interest" description="Disordered" evidence="1">
    <location>
        <begin position="1"/>
        <end position="183"/>
    </location>
</feature>
<dbReference type="Proteomes" id="UP000075901">
    <property type="component" value="Unassembled WGS sequence"/>
</dbReference>
<proteinExistence type="predicted"/>
<evidence type="ECO:0000313" key="2">
    <source>
        <dbReference type="EnsemblMetazoa" id="AMAM009192-PA"/>
    </source>
</evidence>
<protein>
    <submittedName>
        <fullName evidence="2">Uncharacterized protein</fullName>
    </submittedName>
</protein>
<name>A0A182SLK8_9DIPT</name>
<feature type="compositionally biased region" description="Polar residues" evidence="1">
    <location>
        <begin position="215"/>
        <end position="226"/>
    </location>
</feature>